<feature type="transmembrane region" description="Helical" evidence="1">
    <location>
        <begin position="31"/>
        <end position="51"/>
    </location>
</feature>
<reference evidence="2 3" key="1">
    <citation type="journal article" date="2019" name="Microorganisms">
        <title>Systematic Affiliation and Genome Analysis of Subtercola vilae DB165(T) with Particular Emphasis on Cold Adaptation of an Isolate from a High-Altitude Cold Volcano Lake.</title>
        <authorList>
            <person name="Villalobos A.S."/>
            <person name="Wiese J."/>
            <person name="Imhoff J.F."/>
            <person name="Dorador C."/>
            <person name="Keller A."/>
            <person name="Hentschel U."/>
        </authorList>
    </citation>
    <scope>NUCLEOTIDE SEQUENCE [LARGE SCALE GENOMIC DNA]</scope>
    <source>
        <strain evidence="2 3">DB165</strain>
    </source>
</reference>
<protein>
    <submittedName>
        <fullName evidence="2">DUF3054 domain-containing protein</fullName>
    </submittedName>
</protein>
<dbReference type="OrthoDB" id="3698172at2"/>
<comment type="caution">
    <text evidence="2">The sequence shown here is derived from an EMBL/GenBank/DDBJ whole genome shotgun (WGS) entry which is preliminary data.</text>
</comment>
<accession>A0A4T2BTM9</accession>
<keyword evidence="1" id="KW-0472">Membrane</keyword>
<dbReference type="InterPro" id="IPR021414">
    <property type="entry name" value="DUF3054"/>
</dbReference>
<evidence type="ECO:0000256" key="1">
    <source>
        <dbReference type="SAM" id="Phobius"/>
    </source>
</evidence>
<evidence type="ECO:0000313" key="3">
    <source>
        <dbReference type="Proteomes" id="UP000306192"/>
    </source>
</evidence>
<dbReference type="AlphaFoldDB" id="A0A4T2BTM9"/>
<sequence length="150" mass="16017">MSAHSSDTSAGTPVPPAAPVARRVPAPRRDIVVAAVFDVVLVLVFVLIGRSSHSEGFSLAGTLTTWWPFLIGLAVGWAVSRAWRRPFGIRLPGLSIWLLTVLVGMLLRTVSSQGVEVSFVIVATIVIGVFLLGWRAIAAAVAARRPRPRS</sequence>
<dbReference type="RefSeq" id="WP_136642772.1">
    <property type="nucleotide sequence ID" value="NZ_QYRT01000027.1"/>
</dbReference>
<organism evidence="2 3">
    <name type="scientific">Subtercola vilae</name>
    <dbReference type="NCBI Taxonomy" id="2056433"/>
    <lineage>
        <taxon>Bacteria</taxon>
        <taxon>Bacillati</taxon>
        <taxon>Actinomycetota</taxon>
        <taxon>Actinomycetes</taxon>
        <taxon>Micrococcales</taxon>
        <taxon>Microbacteriaceae</taxon>
        <taxon>Subtercola</taxon>
    </lineage>
</organism>
<feature type="transmembrane region" description="Helical" evidence="1">
    <location>
        <begin position="57"/>
        <end position="79"/>
    </location>
</feature>
<keyword evidence="3" id="KW-1185">Reference proteome</keyword>
<feature type="transmembrane region" description="Helical" evidence="1">
    <location>
        <begin position="117"/>
        <end position="143"/>
    </location>
</feature>
<keyword evidence="1" id="KW-0812">Transmembrane</keyword>
<dbReference type="EMBL" id="QYRT01000027">
    <property type="protein sequence ID" value="TIH34352.1"/>
    <property type="molecule type" value="Genomic_DNA"/>
</dbReference>
<evidence type="ECO:0000313" key="2">
    <source>
        <dbReference type="EMBL" id="TIH34352.1"/>
    </source>
</evidence>
<name>A0A4T2BTM9_9MICO</name>
<gene>
    <name evidence="2" type="ORF">D4765_13255</name>
</gene>
<dbReference type="Proteomes" id="UP000306192">
    <property type="component" value="Unassembled WGS sequence"/>
</dbReference>
<proteinExistence type="predicted"/>
<dbReference type="Pfam" id="PF11255">
    <property type="entry name" value="DUF3054"/>
    <property type="match status" value="1"/>
</dbReference>
<feature type="transmembrane region" description="Helical" evidence="1">
    <location>
        <begin position="91"/>
        <end position="111"/>
    </location>
</feature>
<keyword evidence="1" id="KW-1133">Transmembrane helix</keyword>